<keyword evidence="3" id="KW-1185">Reference proteome</keyword>
<dbReference type="AlphaFoldDB" id="A0A8S1HBA4"/>
<keyword evidence="1" id="KW-1133">Transmembrane helix</keyword>
<name>A0A8S1HBA4_9PELO</name>
<dbReference type="InterPro" id="IPR040128">
    <property type="entry name" value="T25E4.2-like"/>
</dbReference>
<feature type="transmembrane region" description="Helical" evidence="1">
    <location>
        <begin position="70"/>
        <end position="93"/>
    </location>
</feature>
<evidence type="ECO:0000313" key="3">
    <source>
        <dbReference type="Proteomes" id="UP000835052"/>
    </source>
</evidence>
<evidence type="ECO:0000256" key="1">
    <source>
        <dbReference type="SAM" id="Phobius"/>
    </source>
</evidence>
<gene>
    <name evidence="2" type="ORF">CAUJ_LOCUS8526</name>
</gene>
<dbReference type="EMBL" id="CAJGYM010000028">
    <property type="protein sequence ID" value="CAD6192607.1"/>
    <property type="molecule type" value="Genomic_DNA"/>
</dbReference>
<reference evidence="2" key="1">
    <citation type="submission" date="2020-10" db="EMBL/GenBank/DDBJ databases">
        <authorList>
            <person name="Kikuchi T."/>
        </authorList>
    </citation>
    <scope>NUCLEOTIDE SEQUENCE</scope>
    <source>
        <strain evidence="2">NKZ352</strain>
    </source>
</reference>
<keyword evidence="1" id="KW-0472">Membrane</keyword>
<proteinExistence type="predicted"/>
<organism evidence="2 3">
    <name type="scientific">Caenorhabditis auriculariae</name>
    <dbReference type="NCBI Taxonomy" id="2777116"/>
    <lineage>
        <taxon>Eukaryota</taxon>
        <taxon>Metazoa</taxon>
        <taxon>Ecdysozoa</taxon>
        <taxon>Nematoda</taxon>
        <taxon>Chromadorea</taxon>
        <taxon>Rhabditida</taxon>
        <taxon>Rhabditina</taxon>
        <taxon>Rhabditomorpha</taxon>
        <taxon>Rhabditoidea</taxon>
        <taxon>Rhabditidae</taxon>
        <taxon>Peloderinae</taxon>
        <taxon>Caenorhabditis</taxon>
    </lineage>
</organism>
<sequence length="359" mass="41789">MESPKSSFNLRAVGYQSDPPYAMLSDLCWNFDCPNPGFEVHFTTPVGFVYYGYLIKQVPELQINNYILDAFNWGALLLLIISGVTIGALIYFYSFFLFGRSTYSLVNWMMIACRGILRQFFFYINKPICALVLICTWLFACLIIITYYEAKLKSFLMLSHQQGTIFHSFDKVLDAVEFDGWTMVYQERGYSPQLFCREQQCERLNRLSSSRMITISEDDDWSNYIKLEKHVGFVAFALDVAPYDSVQGRYTVPYPQYAPVLEQKAMVLQTSHFLNLYKVSGLCFGVSFLVFFGEIAFCQILANWKVLGHSDSYSLKGFDWRFRRPPWQFKADYFPRKGMVILPPKRKYDSNNLFKFSST</sequence>
<protein>
    <submittedName>
        <fullName evidence="2">Uncharacterized protein</fullName>
    </submittedName>
</protein>
<comment type="caution">
    <text evidence="2">The sequence shown here is derived from an EMBL/GenBank/DDBJ whole genome shotgun (WGS) entry which is preliminary data.</text>
</comment>
<evidence type="ECO:0000313" key="2">
    <source>
        <dbReference type="EMBL" id="CAD6192607.1"/>
    </source>
</evidence>
<dbReference type="PANTHER" id="PTHR22714">
    <property type="entry name" value="PROTEIN CBG02446-RELATED"/>
    <property type="match status" value="1"/>
</dbReference>
<accession>A0A8S1HBA4</accession>
<dbReference type="OrthoDB" id="5784654at2759"/>
<keyword evidence="1" id="KW-0812">Transmembrane</keyword>
<feature type="transmembrane region" description="Helical" evidence="1">
    <location>
        <begin position="130"/>
        <end position="148"/>
    </location>
</feature>
<dbReference type="Proteomes" id="UP000835052">
    <property type="component" value="Unassembled WGS sequence"/>
</dbReference>
<dbReference type="PANTHER" id="PTHR22714:SF8">
    <property type="entry name" value="PROTEIN CBG02446"/>
    <property type="match status" value="1"/>
</dbReference>